<protein>
    <submittedName>
        <fullName evidence="3 4">Probable LRR receptor-like protein kinase At1g51890</fullName>
    </submittedName>
</protein>
<dbReference type="InterPro" id="IPR036188">
    <property type="entry name" value="FAD/NAD-bd_sf"/>
</dbReference>
<accession>A0ABM3QK78</accession>
<dbReference type="Proteomes" id="UP000813463">
    <property type="component" value="Chromosome 4"/>
</dbReference>
<dbReference type="SUPFAM" id="SSF51905">
    <property type="entry name" value="FAD/NAD(P)-binding domain"/>
    <property type="match status" value="1"/>
</dbReference>
<proteinExistence type="predicted"/>
<dbReference type="Gene3D" id="3.30.200.20">
    <property type="entry name" value="Phosphorylase Kinase, domain 1"/>
    <property type="match status" value="1"/>
</dbReference>
<evidence type="ECO:0000256" key="1">
    <source>
        <dbReference type="PROSITE-ProRule" id="PRU10141"/>
    </source>
</evidence>
<evidence type="ECO:0000313" key="3">
    <source>
        <dbReference type="RefSeq" id="XP_056683764.1"/>
    </source>
</evidence>
<dbReference type="RefSeq" id="XP_056683764.1">
    <property type="nucleotide sequence ID" value="XM_056827786.1"/>
</dbReference>
<evidence type="ECO:0000313" key="4">
    <source>
        <dbReference type="RefSeq" id="XP_056683765.1"/>
    </source>
</evidence>
<dbReference type="Gene3D" id="3.50.50.60">
    <property type="entry name" value="FAD/NAD(P)-binding domain"/>
    <property type="match status" value="1"/>
</dbReference>
<dbReference type="PANTHER" id="PTHR45631:SF202">
    <property type="entry name" value="SENESCENCE-INDUCED RECEPTOR-LIKE SERINE_THREONINE-PROTEIN KINASE"/>
    <property type="match status" value="1"/>
</dbReference>
<dbReference type="SUPFAM" id="SSF56112">
    <property type="entry name" value="Protein kinase-like (PK-like)"/>
    <property type="match status" value="1"/>
</dbReference>
<dbReference type="PANTHER" id="PTHR45631">
    <property type="entry name" value="OS07G0107800 PROTEIN-RELATED"/>
    <property type="match status" value="1"/>
</dbReference>
<reference evidence="2" key="1">
    <citation type="journal article" date="2021" name="Nat. Commun.">
        <title>Genomic analyses provide insights into spinach domestication and the genetic basis of agronomic traits.</title>
        <authorList>
            <person name="Cai X."/>
            <person name="Sun X."/>
            <person name="Xu C."/>
            <person name="Sun H."/>
            <person name="Wang X."/>
            <person name="Ge C."/>
            <person name="Zhang Z."/>
            <person name="Wang Q."/>
            <person name="Fei Z."/>
            <person name="Jiao C."/>
            <person name="Wang Q."/>
        </authorList>
    </citation>
    <scope>NUCLEOTIDE SEQUENCE [LARGE SCALE GENOMIC DNA]</scope>
    <source>
        <strain evidence="2">cv. Varoflay</strain>
    </source>
</reference>
<evidence type="ECO:0000313" key="2">
    <source>
        <dbReference type="Proteomes" id="UP000813463"/>
    </source>
</evidence>
<dbReference type="InterPro" id="IPR017441">
    <property type="entry name" value="Protein_kinase_ATP_BS"/>
</dbReference>
<dbReference type="GeneID" id="110784829"/>
<name>A0ABM3QK78_SPIOL</name>
<keyword evidence="1" id="KW-0067">ATP-binding</keyword>
<dbReference type="RefSeq" id="XP_056683766.1">
    <property type="nucleotide sequence ID" value="XM_056827788.1"/>
</dbReference>
<dbReference type="InterPro" id="IPR011009">
    <property type="entry name" value="Kinase-like_dom_sf"/>
</dbReference>
<reference evidence="3 4" key="2">
    <citation type="submission" date="2025-05" db="UniProtKB">
        <authorList>
            <consortium name="RefSeq"/>
        </authorList>
    </citation>
    <scope>IDENTIFICATION</scope>
    <source>
        <tissue evidence="3 4">Leaf</tissue>
    </source>
</reference>
<gene>
    <name evidence="3 4 5" type="primary">LOC110784829</name>
</gene>
<keyword evidence="2" id="KW-1185">Reference proteome</keyword>
<keyword evidence="1" id="KW-0547">Nucleotide-binding</keyword>
<sequence length="143" mass="15385">MALFNRITGLGLCYSGIEGKQGSSPSVIVIGSGIAGISAARALYDASIQNLLGDRFHFFFCTGPVTLTKSDGRMKSKDRQFTYTEVISMTNNFQRILGKGGFGAVYYSSLGDNTKVAVKILNLPSALISFRIEGRTVDESSPK</sequence>
<organism evidence="2 5">
    <name type="scientific">Spinacia oleracea</name>
    <name type="common">Spinach</name>
    <dbReference type="NCBI Taxonomy" id="3562"/>
    <lineage>
        <taxon>Eukaryota</taxon>
        <taxon>Viridiplantae</taxon>
        <taxon>Streptophyta</taxon>
        <taxon>Embryophyta</taxon>
        <taxon>Tracheophyta</taxon>
        <taxon>Spermatophyta</taxon>
        <taxon>Magnoliopsida</taxon>
        <taxon>eudicotyledons</taxon>
        <taxon>Gunneridae</taxon>
        <taxon>Pentapetalae</taxon>
        <taxon>Caryophyllales</taxon>
        <taxon>Chenopodiaceae</taxon>
        <taxon>Chenopodioideae</taxon>
        <taxon>Anserineae</taxon>
        <taxon>Spinacia</taxon>
    </lineage>
</organism>
<feature type="binding site" evidence="1">
    <location>
        <position position="119"/>
    </location>
    <ligand>
        <name>ATP</name>
        <dbReference type="ChEBI" id="CHEBI:30616"/>
    </ligand>
</feature>
<dbReference type="RefSeq" id="XP_056683765.1">
    <property type="nucleotide sequence ID" value="XM_056827787.1"/>
</dbReference>
<evidence type="ECO:0000313" key="5">
    <source>
        <dbReference type="RefSeq" id="XP_056683766.1"/>
    </source>
</evidence>
<dbReference type="PROSITE" id="PS00107">
    <property type="entry name" value="PROTEIN_KINASE_ATP"/>
    <property type="match status" value="1"/>
</dbReference>